<dbReference type="InterPro" id="IPR052739">
    <property type="entry name" value="FAAH2"/>
</dbReference>
<reference evidence="3" key="1">
    <citation type="journal article" date="2019" name="Int. J. Syst. Evol. Microbiol.">
        <title>The Global Catalogue of Microorganisms (GCM) 10K type strain sequencing project: providing services to taxonomists for standard genome sequencing and annotation.</title>
        <authorList>
            <consortium name="The Broad Institute Genomics Platform"/>
            <consortium name="The Broad Institute Genome Sequencing Center for Infectious Disease"/>
            <person name="Wu L."/>
            <person name="Ma J."/>
        </authorList>
    </citation>
    <scope>NUCLEOTIDE SEQUENCE [LARGE SCALE GENOMIC DNA]</scope>
    <source>
        <strain evidence="3">CCUG 63369</strain>
    </source>
</reference>
<dbReference type="InterPro" id="IPR036928">
    <property type="entry name" value="AS_sf"/>
</dbReference>
<accession>A0ABW3BJG1</accession>
<sequence length="173" mass="18212">MRDDDIADLTYRPARDLARMLRAREVSAREVVGAHLERIEAVNPRINAVVTLCGERAVEEAHAADELLASGADVPPLHGLPVAHKDTHETAGVRTTFGSPVFARYVPDHDELVVARMRAAGAITVGKTNTPEFAAGSHTFNPVFGLTRNPYDTARSAGGSSGGAAAALAAGLH</sequence>
<evidence type="ECO:0000313" key="2">
    <source>
        <dbReference type="EMBL" id="MFD0803378.1"/>
    </source>
</evidence>
<evidence type="ECO:0000259" key="1">
    <source>
        <dbReference type="Pfam" id="PF01425"/>
    </source>
</evidence>
<dbReference type="InterPro" id="IPR023631">
    <property type="entry name" value="Amidase_dom"/>
</dbReference>
<keyword evidence="3" id="KW-1185">Reference proteome</keyword>
<evidence type="ECO:0000313" key="3">
    <source>
        <dbReference type="Proteomes" id="UP001596956"/>
    </source>
</evidence>
<proteinExistence type="predicted"/>
<dbReference type="Pfam" id="PF01425">
    <property type="entry name" value="Amidase"/>
    <property type="match status" value="1"/>
</dbReference>
<protein>
    <submittedName>
        <fullName evidence="2">Amidase</fullName>
    </submittedName>
</protein>
<dbReference type="Proteomes" id="UP001596956">
    <property type="component" value="Unassembled WGS sequence"/>
</dbReference>
<dbReference type="Gene3D" id="3.90.1300.10">
    <property type="entry name" value="Amidase signature (AS) domain"/>
    <property type="match status" value="1"/>
</dbReference>
<feature type="non-terminal residue" evidence="2">
    <location>
        <position position="173"/>
    </location>
</feature>
<dbReference type="PANTHER" id="PTHR43372:SF4">
    <property type="entry name" value="FATTY-ACID AMIDE HYDROLASE 2"/>
    <property type="match status" value="1"/>
</dbReference>
<comment type="caution">
    <text evidence="2">The sequence shown here is derived from an EMBL/GenBank/DDBJ whole genome shotgun (WGS) entry which is preliminary data.</text>
</comment>
<dbReference type="EMBL" id="JBHTHR010000861">
    <property type="protein sequence ID" value="MFD0803378.1"/>
    <property type="molecule type" value="Genomic_DNA"/>
</dbReference>
<name>A0ABW3BJG1_9ACTN</name>
<organism evidence="2 3">
    <name type="scientific">Streptomonospora algeriensis</name>
    <dbReference type="NCBI Taxonomy" id="995084"/>
    <lineage>
        <taxon>Bacteria</taxon>
        <taxon>Bacillati</taxon>
        <taxon>Actinomycetota</taxon>
        <taxon>Actinomycetes</taxon>
        <taxon>Streptosporangiales</taxon>
        <taxon>Nocardiopsidaceae</taxon>
        <taxon>Streptomonospora</taxon>
    </lineage>
</organism>
<feature type="domain" description="Amidase" evidence="1">
    <location>
        <begin position="30"/>
        <end position="172"/>
    </location>
</feature>
<dbReference type="PANTHER" id="PTHR43372">
    <property type="entry name" value="FATTY-ACID AMIDE HYDROLASE"/>
    <property type="match status" value="1"/>
</dbReference>
<gene>
    <name evidence="2" type="ORF">ACFQZU_18905</name>
</gene>
<dbReference type="SUPFAM" id="SSF75304">
    <property type="entry name" value="Amidase signature (AS) enzymes"/>
    <property type="match status" value="1"/>
</dbReference>